<dbReference type="OrthoDB" id="3040699at2759"/>
<keyword evidence="2" id="KW-1185">Reference proteome</keyword>
<reference evidence="1 2" key="1">
    <citation type="journal article" date="2012" name="BMC Genomics">
        <title>Comparative genomics of the white-rot fungi, Phanerochaete carnosa and P. chrysosporium, to elucidate the genetic basis of the distinct wood types they colonize.</title>
        <authorList>
            <person name="Suzuki H."/>
            <person name="MacDonald J."/>
            <person name="Syed K."/>
            <person name="Salamov A."/>
            <person name="Hori C."/>
            <person name="Aerts A."/>
            <person name="Henrissat B."/>
            <person name="Wiebenga A."/>
            <person name="vanKuyk P.A."/>
            <person name="Barry K."/>
            <person name="Lindquist E."/>
            <person name="LaButti K."/>
            <person name="Lapidus A."/>
            <person name="Lucas S."/>
            <person name="Coutinho P."/>
            <person name="Gong Y."/>
            <person name="Samejima M."/>
            <person name="Mahadevan R."/>
            <person name="Abou-Zaid M."/>
            <person name="de Vries R.P."/>
            <person name="Igarashi K."/>
            <person name="Yadav J.S."/>
            <person name="Grigoriev I.V."/>
            <person name="Master E.R."/>
        </authorList>
    </citation>
    <scope>NUCLEOTIDE SEQUENCE [LARGE SCALE GENOMIC DNA]</scope>
    <source>
        <strain evidence="1 2">HHB-10118-sp</strain>
    </source>
</reference>
<evidence type="ECO:0000313" key="1">
    <source>
        <dbReference type="EMBL" id="EKM58557.1"/>
    </source>
</evidence>
<name>K5X6P8_PHACS</name>
<proteinExistence type="predicted"/>
<sequence length="309" mass="35035">MQDTPTGSRRSSLVTQNKPREYTVNAFASGNFVYSPVRTKAMDTGGQTNMDVDERDGSPAILLSSLSRAPASGRPKGPVRTVEDMGLDSEPFTDEELQRLPIFRSSANLVFAHGKPPGDAAPLTFPFELEKADYDACLSWSKQNDHNQLASDLTSLKCVSLSCYHIEECSRKLLSFSNPKPQDIFAGKPNDFPTHLSVYLRIEGQDPPEFAVTWAHLLENRHDQLVDLSKKVRLGTNKIELYAGRPDVDYSQYVFVLRLHSPTPRQAAWWWDRKREQVSWQRTLRRFSHFEMSSIDLSQRAKHTEHTPA</sequence>
<dbReference type="KEGG" id="pco:PHACADRAFT_252994"/>
<dbReference type="GeneID" id="18915637"/>
<organism evidence="1 2">
    <name type="scientific">Phanerochaete carnosa (strain HHB-10118-sp)</name>
    <name type="common">White-rot fungus</name>
    <name type="synonym">Peniophora carnosa</name>
    <dbReference type="NCBI Taxonomy" id="650164"/>
    <lineage>
        <taxon>Eukaryota</taxon>
        <taxon>Fungi</taxon>
        <taxon>Dikarya</taxon>
        <taxon>Basidiomycota</taxon>
        <taxon>Agaricomycotina</taxon>
        <taxon>Agaricomycetes</taxon>
        <taxon>Polyporales</taxon>
        <taxon>Phanerochaetaceae</taxon>
        <taxon>Phanerochaete</taxon>
    </lineage>
</organism>
<dbReference type="RefSeq" id="XP_007393866.1">
    <property type="nucleotide sequence ID" value="XM_007393804.1"/>
</dbReference>
<protein>
    <submittedName>
        <fullName evidence="1">Uncharacterized protein</fullName>
    </submittedName>
</protein>
<gene>
    <name evidence="1" type="ORF">PHACADRAFT_252994</name>
</gene>
<accession>K5X6P8</accession>
<dbReference type="HOGENOM" id="CLU_900488_0_0_1"/>
<dbReference type="InParanoid" id="K5X6P8"/>
<dbReference type="AlphaFoldDB" id="K5X6P8"/>
<evidence type="ECO:0000313" key="2">
    <source>
        <dbReference type="Proteomes" id="UP000008370"/>
    </source>
</evidence>
<dbReference type="EMBL" id="JH930470">
    <property type="protein sequence ID" value="EKM58557.1"/>
    <property type="molecule type" value="Genomic_DNA"/>
</dbReference>
<dbReference type="Proteomes" id="UP000008370">
    <property type="component" value="Unassembled WGS sequence"/>
</dbReference>